<evidence type="ECO:0000256" key="7">
    <source>
        <dbReference type="ARBA" id="ARBA00022833"/>
    </source>
</evidence>
<keyword evidence="7" id="KW-0862">Zinc</keyword>
<evidence type="ECO:0000259" key="11">
    <source>
        <dbReference type="Pfam" id="PF14008"/>
    </source>
</evidence>
<protein>
    <recommendedName>
        <fullName evidence="9">Purple acid phosphatase</fullName>
        <ecNumber evidence="9">3.1.3.2</ecNumber>
    </recommendedName>
</protein>
<evidence type="ECO:0000313" key="14">
    <source>
        <dbReference type="Proteomes" id="UP001408789"/>
    </source>
</evidence>
<dbReference type="Pfam" id="PF14008">
    <property type="entry name" value="Metallophos_C"/>
    <property type="match status" value="1"/>
</dbReference>
<keyword evidence="6 9" id="KW-0378">Hydrolase</keyword>
<dbReference type="InterPro" id="IPR029052">
    <property type="entry name" value="Metallo-depent_PP-like"/>
</dbReference>
<comment type="caution">
    <text evidence="13">The sequence shown here is derived from an EMBL/GenBank/DDBJ whole genome shotgun (WGS) entry which is preliminary data.</text>
</comment>
<comment type="cofactor">
    <cofactor evidence="2">
        <name>Zn(2+)</name>
        <dbReference type="ChEBI" id="CHEBI:29105"/>
    </cofactor>
</comment>
<sequence length="437" mass="49076">MVIGKAAYHVLVLLILTAQLVGAGDYVRPPAAKSVFVSLSNDHSKKSPQQVHISLAGDASMRISWITDDTTPSVVRYGKSPGEYDGSANGTSSSYRYIIYKSGQIHDVVIGPLEPSTTYYYKCGLDSSPEYNFRTPPAQLPIDFAVSGDLGQTGWTKSTLQHIGESGYDVLLLPGDLSYADFYQPWWDSFGRLVEPLASQRPWMVSQGNHEVERIPLIHKEKFTAYNARWHMPFEESGSDSNSFYSFEVAGVHVIMLGSYTDFGPGSSQYKWLESDLKKVDRKRTPWLLTLVHAPWYNSNTAHQGEKESTHMRDSMEDLLYNARVDIVFAGHVHAYERFTRVYKQDADKCGPVHITIGDGGNREGEFTPSQKSKICYVLRYKDPQPNISVFREASFGHGQLRVVNASHAEWTWHRNDDAQPDSTWFTSLALDPACVV</sequence>
<dbReference type="InterPro" id="IPR039331">
    <property type="entry name" value="PAPs-like"/>
</dbReference>
<evidence type="ECO:0000259" key="10">
    <source>
        <dbReference type="Pfam" id="PF00149"/>
    </source>
</evidence>
<keyword evidence="14" id="KW-1185">Reference proteome</keyword>
<dbReference type="InterPro" id="IPR025733">
    <property type="entry name" value="PAPs_C"/>
</dbReference>
<dbReference type="EC" id="3.1.3.2" evidence="9"/>
<comment type="similarity">
    <text evidence="4 9">Belongs to the metallophosphoesterase superfamily. Purple acid phosphatase family.</text>
</comment>
<reference evidence="13 14" key="1">
    <citation type="submission" date="2024-04" db="EMBL/GenBank/DDBJ databases">
        <title>The reference genome of an endangered Asteraceae, Deinandra increscens subsp. villosa, native to the Central Coast of California.</title>
        <authorList>
            <person name="Guilliams M."/>
            <person name="Hasenstab-Lehman K."/>
            <person name="Meyer R."/>
            <person name="Mcevoy S."/>
        </authorList>
    </citation>
    <scope>NUCLEOTIDE SEQUENCE [LARGE SCALE GENOMIC DNA]</scope>
    <source>
        <tissue evidence="13">Leaf</tissue>
    </source>
</reference>
<proteinExistence type="inferred from homology"/>
<comment type="cofactor">
    <cofactor evidence="3">
        <name>Fe cation</name>
        <dbReference type="ChEBI" id="CHEBI:24875"/>
    </cofactor>
</comment>
<dbReference type="InterPro" id="IPR008963">
    <property type="entry name" value="Purple_acid_Pase-like_N"/>
</dbReference>
<dbReference type="Pfam" id="PF00149">
    <property type="entry name" value="Metallophos"/>
    <property type="match status" value="1"/>
</dbReference>
<dbReference type="GO" id="GO:0003993">
    <property type="term" value="F:acid phosphatase activity"/>
    <property type="evidence" value="ECO:0007669"/>
    <property type="project" value="UniProtKB-EC"/>
</dbReference>
<evidence type="ECO:0000256" key="4">
    <source>
        <dbReference type="ARBA" id="ARBA00008723"/>
    </source>
</evidence>
<dbReference type="CDD" id="cd00839">
    <property type="entry name" value="MPP_PAPs"/>
    <property type="match status" value="1"/>
</dbReference>
<keyword evidence="5 9" id="KW-0732">Signal</keyword>
<dbReference type="AlphaFoldDB" id="A0AAP0HC92"/>
<evidence type="ECO:0000256" key="2">
    <source>
        <dbReference type="ARBA" id="ARBA00001947"/>
    </source>
</evidence>
<dbReference type="InterPro" id="IPR015914">
    <property type="entry name" value="PAPs_N"/>
</dbReference>
<dbReference type="Gene3D" id="3.60.21.10">
    <property type="match status" value="1"/>
</dbReference>
<evidence type="ECO:0000256" key="3">
    <source>
        <dbReference type="ARBA" id="ARBA00001962"/>
    </source>
</evidence>
<organism evidence="13 14">
    <name type="scientific">Deinandra increscens subsp. villosa</name>
    <dbReference type="NCBI Taxonomy" id="3103831"/>
    <lineage>
        <taxon>Eukaryota</taxon>
        <taxon>Viridiplantae</taxon>
        <taxon>Streptophyta</taxon>
        <taxon>Embryophyta</taxon>
        <taxon>Tracheophyta</taxon>
        <taxon>Spermatophyta</taxon>
        <taxon>Magnoliopsida</taxon>
        <taxon>eudicotyledons</taxon>
        <taxon>Gunneridae</taxon>
        <taxon>Pentapetalae</taxon>
        <taxon>asterids</taxon>
        <taxon>campanulids</taxon>
        <taxon>Asterales</taxon>
        <taxon>Asteraceae</taxon>
        <taxon>Asteroideae</taxon>
        <taxon>Heliantheae alliance</taxon>
        <taxon>Madieae</taxon>
        <taxon>Madiinae</taxon>
        <taxon>Deinandra</taxon>
    </lineage>
</organism>
<evidence type="ECO:0000313" key="13">
    <source>
        <dbReference type="EMBL" id="KAK9079441.1"/>
    </source>
</evidence>
<dbReference type="SUPFAM" id="SSF49363">
    <property type="entry name" value="Purple acid phosphatase, N-terminal domain"/>
    <property type="match status" value="1"/>
</dbReference>
<evidence type="ECO:0000256" key="6">
    <source>
        <dbReference type="ARBA" id="ARBA00022801"/>
    </source>
</evidence>
<dbReference type="Proteomes" id="UP001408789">
    <property type="component" value="Unassembled WGS sequence"/>
</dbReference>
<keyword evidence="8" id="KW-0325">Glycoprotein</keyword>
<evidence type="ECO:0000256" key="5">
    <source>
        <dbReference type="ARBA" id="ARBA00022729"/>
    </source>
</evidence>
<feature type="domain" description="Purple acid phosphatase N-terminal" evidence="12">
    <location>
        <begin position="48"/>
        <end position="135"/>
    </location>
</feature>
<feature type="chain" id="PRO_5042662239" description="Purple acid phosphatase" evidence="9">
    <location>
        <begin position="24"/>
        <end position="437"/>
    </location>
</feature>
<dbReference type="PANTHER" id="PTHR22953">
    <property type="entry name" value="ACID PHOSPHATASE RELATED"/>
    <property type="match status" value="1"/>
</dbReference>
<dbReference type="GO" id="GO:0046872">
    <property type="term" value="F:metal ion binding"/>
    <property type="evidence" value="ECO:0007669"/>
    <property type="project" value="InterPro"/>
</dbReference>
<gene>
    <name evidence="13" type="ORF">SSX86_001112</name>
</gene>
<accession>A0AAP0HC92</accession>
<dbReference type="PANTHER" id="PTHR22953:SF158">
    <property type="entry name" value="PURPLE ACID PHOSPHATASE"/>
    <property type="match status" value="1"/>
</dbReference>
<dbReference type="Gene3D" id="2.60.40.380">
    <property type="entry name" value="Purple acid phosphatase-like, N-terminal"/>
    <property type="match status" value="1"/>
</dbReference>
<feature type="domain" description="Calcineurin-like phosphoesterase" evidence="10">
    <location>
        <begin position="144"/>
        <end position="336"/>
    </location>
</feature>
<feature type="signal peptide" evidence="9">
    <location>
        <begin position="1"/>
        <end position="23"/>
    </location>
</feature>
<evidence type="ECO:0000256" key="9">
    <source>
        <dbReference type="RuleBase" id="RU361203"/>
    </source>
</evidence>
<dbReference type="EMBL" id="JBCNJP010000003">
    <property type="protein sequence ID" value="KAK9079441.1"/>
    <property type="molecule type" value="Genomic_DNA"/>
</dbReference>
<evidence type="ECO:0000259" key="12">
    <source>
        <dbReference type="Pfam" id="PF16656"/>
    </source>
</evidence>
<comment type="catalytic activity">
    <reaction evidence="1 9">
        <text>a phosphate monoester + H2O = an alcohol + phosphate</text>
        <dbReference type="Rhea" id="RHEA:15017"/>
        <dbReference type="ChEBI" id="CHEBI:15377"/>
        <dbReference type="ChEBI" id="CHEBI:30879"/>
        <dbReference type="ChEBI" id="CHEBI:43474"/>
        <dbReference type="ChEBI" id="CHEBI:67140"/>
        <dbReference type="EC" id="3.1.3.2"/>
    </reaction>
</comment>
<evidence type="ECO:0000256" key="1">
    <source>
        <dbReference type="ARBA" id="ARBA00000032"/>
    </source>
</evidence>
<dbReference type="Pfam" id="PF16656">
    <property type="entry name" value="Pur_ac_phosph_N"/>
    <property type="match status" value="1"/>
</dbReference>
<name>A0AAP0HC92_9ASTR</name>
<dbReference type="SUPFAM" id="SSF56300">
    <property type="entry name" value="Metallo-dependent phosphatases"/>
    <property type="match status" value="1"/>
</dbReference>
<dbReference type="InterPro" id="IPR004843">
    <property type="entry name" value="Calcineurin-like_PHP"/>
</dbReference>
<feature type="domain" description="Purple acid phosphatase C-terminal" evidence="11">
    <location>
        <begin position="351"/>
        <end position="419"/>
    </location>
</feature>
<dbReference type="InterPro" id="IPR041792">
    <property type="entry name" value="MPP_PAP"/>
</dbReference>
<evidence type="ECO:0000256" key="8">
    <source>
        <dbReference type="ARBA" id="ARBA00023180"/>
    </source>
</evidence>